<evidence type="ECO:0000256" key="3">
    <source>
        <dbReference type="ARBA" id="ARBA00022630"/>
    </source>
</evidence>
<name>A0A833RHJ4_9POAL</name>
<dbReference type="InterPro" id="IPR036188">
    <property type="entry name" value="FAD/NAD-bd_sf"/>
</dbReference>
<dbReference type="OrthoDB" id="66881at2759"/>
<comment type="cofactor">
    <cofactor evidence="1 9">
        <name>FAD</name>
        <dbReference type="ChEBI" id="CHEBI:57692"/>
    </cofactor>
</comment>
<keyword evidence="6 9" id="KW-0560">Oxidoreductase</keyword>
<dbReference type="Gene3D" id="3.50.50.60">
    <property type="entry name" value="FAD/NAD(P)-binding domain"/>
    <property type="match status" value="1"/>
</dbReference>
<dbReference type="EMBL" id="SWLB01000003">
    <property type="protein sequence ID" value="KAF3339637.1"/>
    <property type="molecule type" value="Genomic_DNA"/>
</dbReference>
<dbReference type="EC" id="1.-.-.-" evidence="9"/>
<evidence type="ECO:0000256" key="6">
    <source>
        <dbReference type="ARBA" id="ARBA00023002"/>
    </source>
</evidence>
<gene>
    <name evidence="10" type="ORF">FCM35_KLT15408</name>
</gene>
<dbReference type="GO" id="GO:0009851">
    <property type="term" value="P:auxin biosynthetic process"/>
    <property type="evidence" value="ECO:0007669"/>
    <property type="project" value="UniProtKB-ARBA"/>
</dbReference>
<evidence type="ECO:0000313" key="11">
    <source>
        <dbReference type="Proteomes" id="UP000623129"/>
    </source>
</evidence>
<sequence>MTSSPPPPTNTPTSPTWQAGPIIVGAGPSGLAVAACLSSLGIPSTLLERNTCIVSLWQQCTYDRLKLHLPKRFCELPLMGFPKDFPKYPSKDQFISYMEQYTNKFDIKPRFSTEVVQVHYDESIKGWRVCLKNGEEMASKWLIVATGENADPMLPEINGLDRFEGHVIHTCGYRSGMEFEGKKVLVIGCGNSGMEVSLDLCRYNARPSMVVRNAVHILPREIFGFSTFGVAMALLKRMSVKLVDIFLLTMTHFILGDTDRWGLRRPKIGPIELKNLTGKTPVLDAGTLAQIKSGRIKVVGGVKEITKNGAKFIDGSEERFDSVILATGYKSNVPSWLKDGGGLFAKDGMPKTPFPNGWKGEHGLYSVGFTRRGLLGTSMDAMKISKDIHLQWSLINPN</sequence>
<dbReference type="Proteomes" id="UP000623129">
    <property type="component" value="Unassembled WGS sequence"/>
</dbReference>
<evidence type="ECO:0000256" key="4">
    <source>
        <dbReference type="ARBA" id="ARBA00022827"/>
    </source>
</evidence>
<dbReference type="GO" id="GO:0103075">
    <property type="term" value="F:indole-3-pyruvate monooxygenase activity"/>
    <property type="evidence" value="ECO:0007669"/>
    <property type="project" value="UniProtKB-EC"/>
</dbReference>
<dbReference type="Pfam" id="PF00743">
    <property type="entry name" value="FMO-like"/>
    <property type="match status" value="1"/>
</dbReference>
<evidence type="ECO:0000256" key="5">
    <source>
        <dbReference type="ARBA" id="ARBA00022857"/>
    </source>
</evidence>
<keyword evidence="10" id="KW-0670">Pyruvate</keyword>
<keyword evidence="11" id="KW-1185">Reference proteome</keyword>
<keyword evidence="7 9" id="KW-0503">Monooxygenase</keyword>
<reference evidence="10" key="1">
    <citation type="submission" date="2020-01" db="EMBL/GenBank/DDBJ databases">
        <title>Genome sequence of Kobresia littledalei, the first chromosome-level genome in the family Cyperaceae.</title>
        <authorList>
            <person name="Qu G."/>
        </authorList>
    </citation>
    <scope>NUCLEOTIDE SEQUENCE</scope>
    <source>
        <strain evidence="10">C.B.Clarke</strain>
        <tissue evidence="10">Leaf</tissue>
    </source>
</reference>
<dbReference type="GO" id="GO:0050660">
    <property type="term" value="F:flavin adenine dinucleotide binding"/>
    <property type="evidence" value="ECO:0007669"/>
    <property type="project" value="InterPro"/>
</dbReference>
<protein>
    <recommendedName>
        <fullName evidence="9">Flavin-containing monooxygenase</fullName>
        <ecNumber evidence="9">1.-.-.-</ecNumber>
    </recommendedName>
</protein>
<evidence type="ECO:0000256" key="7">
    <source>
        <dbReference type="ARBA" id="ARBA00023033"/>
    </source>
</evidence>
<proteinExistence type="inferred from homology"/>
<evidence type="ECO:0000256" key="8">
    <source>
        <dbReference type="ARBA" id="ARBA00047707"/>
    </source>
</evidence>
<dbReference type="GO" id="GO:0050661">
    <property type="term" value="F:NADP binding"/>
    <property type="evidence" value="ECO:0007669"/>
    <property type="project" value="InterPro"/>
</dbReference>
<dbReference type="FunFam" id="3.50.50.60:FF:000100">
    <property type="entry name" value="Flavin-containing monooxygenase"/>
    <property type="match status" value="1"/>
</dbReference>
<dbReference type="PRINTS" id="PR00368">
    <property type="entry name" value="FADPNR"/>
</dbReference>
<evidence type="ECO:0000256" key="9">
    <source>
        <dbReference type="RuleBase" id="RU361177"/>
    </source>
</evidence>
<evidence type="ECO:0000256" key="1">
    <source>
        <dbReference type="ARBA" id="ARBA00001974"/>
    </source>
</evidence>
<dbReference type="PANTHER" id="PTHR43539">
    <property type="entry name" value="FLAVIN-BINDING MONOOXYGENASE-LIKE PROTEIN (AFU_ORTHOLOGUE AFUA_4G09220)"/>
    <property type="match status" value="1"/>
</dbReference>
<dbReference type="InterPro" id="IPR050982">
    <property type="entry name" value="Auxin_biosynth/cation_transpt"/>
</dbReference>
<comment type="caution">
    <text evidence="10">The sequence shown here is derived from an EMBL/GenBank/DDBJ whole genome shotgun (WGS) entry which is preliminary data.</text>
</comment>
<dbReference type="PANTHER" id="PTHR43539:SF78">
    <property type="entry name" value="FLAVIN-CONTAINING MONOOXYGENASE"/>
    <property type="match status" value="1"/>
</dbReference>
<dbReference type="SUPFAM" id="SSF51905">
    <property type="entry name" value="FAD/NAD(P)-binding domain"/>
    <property type="match status" value="2"/>
</dbReference>
<organism evidence="10 11">
    <name type="scientific">Carex littledalei</name>
    <dbReference type="NCBI Taxonomy" id="544730"/>
    <lineage>
        <taxon>Eukaryota</taxon>
        <taxon>Viridiplantae</taxon>
        <taxon>Streptophyta</taxon>
        <taxon>Embryophyta</taxon>
        <taxon>Tracheophyta</taxon>
        <taxon>Spermatophyta</taxon>
        <taxon>Magnoliopsida</taxon>
        <taxon>Liliopsida</taxon>
        <taxon>Poales</taxon>
        <taxon>Cyperaceae</taxon>
        <taxon>Cyperoideae</taxon>
        <taxon>Cariceae</taxon>
        <taxon>Carex</taxon>
        <taxon>Carex subgen. Euthyceras</taxon>
    </lineage>
</organism>
<keyword evidence="4 9" id="KW-0274">FAD</keyword>
<comment type="similarity">
    <text evidence="2 9">Belongs to the FMO family.</text>
</comment>
<dbReference type="InterPro" id="IPR020946">
    <property type="entry name" value="Flavin_mOase-like"/>
</dbReference>
<dbReference type="PRINTS" id="PR00469">
    <property type="entry name" value="PNDRDTASEII"/>
</dbReference>
<keyword evidence="5" id="KW-0521">NADP</keyword>
<evidence type="ECO:0000256" key="2">
    <source>
        <dbReference type="ARBA" id="ARBA00009183"/>
    </source>
</evidence>
<dbReference type="GO" id="GO:0004499">
    <property type="term" value="F:N,N-dimethylaniline monooxygenase activity"/>
    <property type="evidence" value="ECO:0007669"/>
    <property type="project" value="InterPro"/>
</dbReference>
<keyword evidence="3 9" id="KW-0285">Flavoprotein</keyword>
<accession>A0A833RHJ4</accession>
<comment type="catalytic activity">
    <reaction evidence="8">
        <text>indole-3-pyruvate + NADPH + O2 + H(+) = (indol-3-yl)acetate + CO2 + NADP(+) + H2O</text>
        <dbReference type="Rhea" id="RHEA:34331"/>
        <dbReference type="ChEBI" id="CHEBI:15377"/>
        <dbReference type="ChEBI" id="CHEBI:15378"/>
        <dbReference type="ChEBI" id="CHEBI:15379"/>
        <dbReference type="ChEBI" id="CHEBI:16526"/>
        <dbReference type="ChEBI" id="CHEBI:17640"/>
        <dbReference type="ChEBI" id="CHEBI:30854"/>
        <dbReference type="ChEBI" id="CHEBI:57783"/>
        <dbReference type="ChEBI" id="CHEBI:58349"/>
        <dbReference type="EC" id="1.14.13.168"/>
    </reaction>
</comment>
<evidence type="ECO:0000313" key="10">
    <source>
        <dbReference type="EMBL" id="KAF3339637.1"/>
    </source>
</evidence>
<dbReference type="AlphaFoldDB" id="A0A833RHJ4"/>